<keyword evidence="3" id="KW-1185">Reference proteome</keyword>
<evidence type="ECO:0000256" key="1">
    <source>
        <dbReference type="SAM" id="MobiDB-lite"/>
    </source>
</evidence>
<dbReference type="InterPro" id="IPR016024">
    <property type="entry name" value="ARM-type_fold"/>
</dbReference>
<dbReference type="Gene3D" id="1.25.10.90">
    <property type="match status" value="1"/>
</dbReference>
<dbReference type="PANTHER" id="PTHR41291">
    <property type="entry name" value="DNA ALKYLATION REPAIR PROTEIN"/>
    <property type="match status" value="1"/>
</dbReference>
<dbReference type="KEGG" id="mmas:MYMAC_002207"/>
<dbReference type="CDD" id="cd06561">
    <property type="entry name" value="AlkD_like"/>
    <property type="match status" value="1"/>
</dbReference>
<dbReference type="Pfam" id="PF08713">
    <property type="entry name" value="DNA_alkylation"/>
    <property type="match status" value="1"/>
</dbReference>
<evidence type="ECO:0008006" key="4">
    <source>
        <dbReference type="Google" id="ProtNLM"/>
    </source>
</evidence>
<evidence type="ECO:0000313" key="3">
    <source>
        <dbReference type="Proteomes" id="UP000217343"/>
    </source>
</evidence>
<dbReference type="SUPFAM" id="SSF48371">
    <property type="entry name" value="ARM repeat"/>
    <property type="match status" value="1"/>
</dbReference>
<gene>
    <name evidence="2" type="ORF">MYMAC_002207</name>
</gene>
<dbReference type="RefSeq" id="WP_095958070.1">
    <property type="nucleotide sequence ID" value="NZ_CP022203.1"/>
</dbReference>
<dbReference type="PANTHER" id="PTHR41291:SF1">
    <property type="entry name" value="DNA ALKYLATION REPAIR PROTEIN"/>
    <property type="match status" value="1"/>
</dbReference>
<protein>
    <recommendedName>
        <fullName evidence="4">DNA alkylation repair protein</fullName>
    </recommendedName>
</protein>
<feature type="compositionally biased region" description="Low complexity" evidence="1">
    <location>
        <begin position="1"/>
        <end position="15"/>
    </location>
</feature>
<dbReference type="Proteomes" id="UP000217343">
    <property type="component" value="Chromosome"/>
</dbReference>
<feature type="region of interest" description="Disordered" evidence="1">
    <location>
        <begin position="238"/>
        <end position="265"/>
    </location>
</feature>
<proteinExistence type="predicted"/>
<reference evidence="2 3" key="1">
    <citation type="submission" date="2017-06" db="EMBL/GenBank/DDBJ databases">
        <title>Sequencing and comparative analysis of myxobacterial genomes.</title>
        <authorList>
            <person name="Rupp O."/>
            <person name="Goesmann A."/>
            <person name="Sogaard-Andersen L."/>
        </authorList>
    </citation>
    <scope>NUCLEOTIDE SEQUENCE [LARGE SCALE GENOMIC DNA]</scope>
    <source>
        <strain evidence="2 3">DSM 14697</strain>
    </source>
</reference>
<sequence>MPTTKNTRPTTSSTTSREDTEARVREALAELERLASPTVRDGLARYGIPAEHALGVAMRDIQGLARRLGKDHALATALWKTGVYEARMLCAYVGEVDRVTPAEMNRWARDFDSWAVCDGLCFALWDRSPHAWAMTDTWAGHRDEFVKRAAFALLASLAVHDKACEDAPFLGALALIEREATDGRNFVKKGVNWALRAIGVRRSPPLRKAARALATRLAASGDATARWVGKDALRAFAKADAKPPKPEPKATRKKAAAKTPKRSRG</sequence>
<dbReference type="EMBL" id="CP022203">
    <property type="protein sequence ID" value="ATB46602.1"/>
    <property type="molecule type" value="Genomic_DNA"/>
</dbReference>
<feature type="compositionally biased region" description="Basic and acidic residues" evidence="1">
    <location>
        <begin position="238"/>
        <end position="250"/>
    </location>
</feature>
<organism evidence="2 3">
    <name type="scientific">Corallococcus macrosporus DSM 14697</name>
    <dbReference type="NCBI Taxonomy" id="1189310"/>
    <lineage>
        <taxon>Bacteria</taxon>
        <taxon>Pseudomonadati</taxon>
        <taxon>Myxococcota</taxon>
        <taxon>Myxococcia</taxon>
        <taxon>Myxococcales</taxon>
        <taxon>Cystobacterineae</taxon>
        <taxon>Myxococcaceae</taxon>
        <taxon>Corallococcus</taxon>
    </lineage>
</organism>
<feature type="compositionally biased region" description="Basic residues" evidence="1">
    <location>
        <begin position="251"/>
        <end position="265"/>
    </location>
</feature>
<feature type="region of interest" description="Disordered" evidence="1">
    <location>
        <begin position="1"/>
        <end position="21"/>
    </location>
</feature>
<dbReference type="InterPro" id="IPR014825">
    <property type="entry name" value="DNA_alkylation"/>
</dbReference>
<accession>A0A250JSY8</accession>
<dbReference type="AlphaFoldDB" id="A0A250JSY8"/>
<dbReference type="OrthoDB" id="7345147at2"/>
<name>A0A250JSY8_9BACT</name>
<evidence type="ECO:0000313" key="2">
    <source>
        <dbReference type="EMBL" id="ATB46602.1"/>
    </source>
</evidence>